<evidence type="ECO:0008006" key="3">
    <source>
        <dbReference type="Google" id="ProtNLM"/>
    </source>
</evidence>
<name>A0A2S7U6Q1_9FLAO</name>
<dbReference type="AlphaFoldDB" id="A0A2S7U6Q1"/>
<dbReference type="InterPro" id="IPR016181">
    <property type="entry name" value="Acyl_CoA_acyltransferase"/>
</dbReference>
<reference evidence="1 2" key="1">
    <citation type="submission" date="2017-01" db="EMBL/GenBank/DDBJ databases">
        <title>Trade-off between light-utilization and light-protection in marine flavobacteria.</title>
        <authorList>
            <person name="Kumagai Y."/>
            <person name="Yoshizawa S."/>
            <person name="Kogure K."/>
            <person name="Iwasaki W."/>
        </authorList>
    </citation>
    <scope>NUCLEOTIDE SEQUENCE [LARGE SCALE GENOMIC DNA]</scope>
    <source>
        <strain evidence="1 2">KCTC 32109</strain>
    </source>
</reference>
<comment type="caution">
    <text evidence="1">The sequence shown here is derived from an EMBL/GenBank/DDBJ whole genome shotgun (WGS) entry which is preliminary data.</text>
</comment>
<keyword evidence="2" id="KW-1185">Reference proteome</keyword>
<dbReference type="Proteomes" id="UP000239747">
    <property type="component" value="Unassembled WGS sequence"/>
</dbReference>
<organism evidence="1 2">
    <name type="scientific">Nonlabens arenilitoris</name>
    <dbReference type="NCBI Taxonomy" id="1217969"/>
    <lineage>
        <taxon>Bacteria</taxon>
        <taxon>Pseudomonadati</taxon>
        <taxon>Bacteroidota</taxon>
        <taxon>Flavobacteriia</taxon>
        <taxon>Flavobacteriales</taxon>
        <taxon>Flavobacteriaceae</taxon>
        <taxon>Nonlabens</taxon>
    </lineage>
</organism>
<dbReference type="SUPFAM" id="SSF55729">
    <property type="entry name" value="Acyl-CoA N-acyltransferases (Nat)"/>
    <property type="match status" value="1"/>
</dbReference>
<dbReference type="Gene3D" id="3.40.630.30">
    <property type="match status" value="1"/>
</dbReference>
<evidence type="ECO:0000313" key="2">
    <source>
        <dbReference type="Proteomes" id="UP000239747"/>
    </source>
</evidence>
<protein>
    <recommendedName>
        <fullName evidence="3">BioF2-like acetyltransferase domain-containing protein</fullName>
    </recommendedName>
</protein>
<sequence length="278" mass="32594">MDYHQDRFKDASLMIYQDAILVACVPGNSVGEQFYSHLGLTYGGIFMKSDISKEFMKRILTELIFYLKFNYLAVQFRWQPQIYNQHHVDTLDYFNFLDFNTFQSLNNLHVDLKADINISSKKTRGYRNGKFEKMRLEVNNDFKTFFDKILIPQLSARHQASPVHTIAEIELLSSRFPDQIKQFMVFEEKEPLAGVIFFKKGQIIKSQYAAATIEGMNKSALDYLYIEATKDFKDQNCYFIDYGHVNENDGTINRGLQRFKEELGAINQPVYRSQWNKV</sequence>
<dbReference type="EMBL" id="MTPW01000001">
    <property type="protein sequence ID" value="PQJ30675.1"/>
    <property type="molecule type" value="Genomic_DNA"/>
</dbReference>
<evidence type="ECO:0000313" key="1">
    <source>
        <dbReference type="EMBL" id="PQJ30675.1"/>
    </source>
</evidence>
<accession>A0A2S7U6Q1</accession>
<gene>
    <name evidence="1" type="ORF">BST92_01435</name>
</gene>
<proteinExistence type="predicted"/>